<dbReference type="Proteomes" id="UP000800035">
    <property type="component" value="Unassembled WGS sequence"/>
</dbReference>
<proteinExistence type="predicted"/>
<keyword evidence="3" id="KW-1185">Reference proteome</keyword>
<dbReference type="AlphaFoldDB" id="A0A6A5TW33"/>
<name>A0A6A5TW33_9PLEO</name>
<feature type="compositionally biased region" description="Polar residues" evidence="1">
    <location>
        <begin position="1"/>
        <end position="18"/>
    </location>
</feature>
<reference evidence="2" key="1">
    <citation type="journal article" date="2020" name="Stud. Mycol.">
        <title>101 Dothideomycetes genomes: a test case for predicting lifestyles and emergence of pathogens.</title>
        <authorList>
            <person name="Haridas S."/>
            <person name="Albert R."/>
            <person name="Binder M."/>
            <person name="Bloem J."/>
            <person name="Labutti K."/>
            <person name="Salamov A."/>
            <person name="Andreopoulos B."/>
            <person name="Baker S."/>
            <person name="Barry K."/>
            <person name="Bills G."/>
            <person name="Bluhm B."/>
            <person name="Cannon C."/>
            <person name="Castanera R."/>
            <person name="Culley D."/>
            <person name="Daum C."/>
            <person name="Ezra D."/>
            <person name="Gonzalez J."/>
            <person name="Henrissat B."/>
            <person name="Kuo A."/>
            <person name="Liang C."/>
            <person name="Lipzen A."/>
            <person name="Lutzoni F."/>
            <person name="Magnuson J."/>
            <person name="Mondo S."/>
            <person name="Nolan M."/>
            <person name="Ohm R."/>
            <person name="Pangilinan J."/>
            <person name="Park H.-J."/>
            <person name="Ramirez L."/>
            <person name="Alfaro M."/>
            <person name="Sun H."/>
            <person name="Tritt A."/>
            <person name="Yoshinaga Y."/>
            <person name="Zwiers L.-H."/>
            <person name="Turgeon B."/>
            <person name="Goodwin S."/>
            <person name="Spatafora J."/>
            <person name="Crous P."/>
            <person name="Grigoriev I."/>
        </authorList>
    </citation>
    <scope>NUCLEOTIDE SEQUENCE</scope>
    <source>
        <strain evidence="2">CBS 675.92</strain>
    </source>
</reference>
<accession>A0A6A5TW33</accession>
<sequence length="150" mass="16487">MPSSHLSINSHLSTSVPSPQKARHPAACQLPKPVDTAILPFGCAHASSADACWNRVCVWYVGILCYGYCVTRMCLVAQRLVIVGKAVSILGGREIDLRLMIMAGYMGWLERAMPKNLHYLHAERPGLGGARETRMLCWTNGSIYTCGLLR</sequence>
<protein>
    <submittedName>
        <fullName evidence="2">Uncharacterized protein</fullName>
    </submittedName>
</protein>
<feature type="region of interest" description="Disordered" evidence="1">
    <location>
        <begin position="1"/>
        <end position="25"/>
    </location>
</feature>
<evidence type="ECO:0000256" key="1">
    <source>
        <dbReference type="SAM" id="MobiDB-lite"/>
    </source>
</evidence>
<gene>
    <name evidence="2" type="ORF">CC80DRAFT_108250</name>
</gene>
<dbReference type="EMBL" id="ML976996">
    <property type="protein sequence ID" value="KAF1954916.1"/>
    <property type="molecule type" value="Genomic_DNA"/>
</dbReference>
<organism evidence="2 3">
    <name type="scientific">Byssothecium circinans</name>
    <dbReference type="NCBI Taxonomy" id="147558"/>
    <lineage>
        <taxon>Eukaryota</taxon>
        <taxon>Fungi</taxon>
        <taxon>Dikarya</taxon>
        <taxon>Ascomycota</taxon>
        <taxon>Pezizomycotina</taxon>
        <taxon>Dothideomycetes</taxon>
        <taxon>Pleosporomycetidae</taxon>
        <taxon>Pleosporales</taxon>
        <taxon>Massarineae</taxon>
        <taxon>Massarinaceae</taxon>
        <taxon>Byssothecium</taxon>
    </lineage>
</organism>
<evidence type="ECO:0000313" key="3">
    <source>
        <dbReference type="Proteomes" id="UP000800035"/>
    </source>
</evidence>
<evidence type="ECO:0000313" key="2">
    <source>
        <dbReference type="EMBL" id="KAF1954916.1"/>
    </source>
</evidence>